<gene>
    <name evidence="2" type="ORF">RB548_04305</name>
</gene>
<evidence type="ECO:0000313" key="3">
    <source>
        <dbReference type="Proteomes" id="UP001432360"/>
    </source>
</evidence>
<dbReference type="CDD" id="cd00093">
    <property type="entry name" value="HTH_XRE"/>
    <property type="match status" value="1"/>
</dbReference>
<dbReference type="Gene3D" id="1.10.260.40">
    <property type="entry name" value="lambda repressor-like DNA-binding domains"/>
    <property type="match status" value="1"/>
</dbReference>
<name>A0ABZ2BAU2_9HYPH</name>
<dbReference type="SUPFAM" id="SSF47413">
    <property type="entry name" value="lambda repressor-like DNA-binding domains"/>
    <property type="match status" value="1"/>
</dbReference>
<dbReference type="EMBL" id="CP133148">
    <property type="protein sequence ID" value="WVT04640.1"/>
    <property type="molecule type" value="Genomic_DNA"/>
</dbReference>
<dbReference type="InterPro" id="IPR010982">
    <property type="entry name" value="Lambda_DNA-bd_dom_sf"/>
</dbReference>
<dbReference type="InterPro" id="IPR001387">
    <property type="entry name" value="Cro/C1-type_HTH"/>
</dbReference>
<keyword evidence="3" id="KW-1185">Reference proteome</keyword>
<dbReference type="PROSITE" id="PS50943">
    <property type="entry name" value="HTH_CROC1"/>
    <property type="match status" value="1"/>
</dbReference>
<evidence type="ECO:0000313" key="2">
    <source>
        <dbReference type="EMBL" id="WVT04640.1"/>
    </source>
</evidence>
<dbReference type="SMART" id="SM00530">
    <property type="entry name" value="HTH_XRE"/>
    <property type="match status" value="1"/>
</dbReference>
<dbReference type="Pfam" id="PF13560">
    <property type="entry name" value="HTH_31"/>
    <property type="match status" value="1"/>
</dbReference>
<accession>A0ABZ2BAU2</accession>
<proteinExistence type="predicted"/>
<organism evidence="2 3">
    <name type="scientific">Sinorhizobium chiapasense</name>
    <dbReference type="NCBI Taxonomy" id="501572"/>
    <lineage>
        <taxon>Bacteria</taxon>
        <taxon>Pseudomonadati</taxon>
        <taxon>Pseudomonadota</taxon>
        <taxon>Alphaproteobacteria</taxon>
        <taxon>Hyphomicrobiales</taxon>
        <taxon>Rhizobiaceae</taxon>
        <taxon>Sinorhizobium/Ensifer group</taxon>
        <taxon>Sinorhizobium</taxon>
    </lineage>
</organism>
<feature type="domain" description="HTH cro/C1-type" evidence="1">
    <location>
        <begin position="11"/>
        <end position="65"/>
    </location>
</feature>
<dbReference type="RefSeq" id="WP_331373801.1">
    <property type="nucleotide sequence ID" value="NZ_CP133148.1"/>
</dbReference>
<evidence type="ECO:0000259" key="1">
    <source>
        <dbReference type="PROSITE" id="PS50943"/>
    </source>
</evidence>
<sequence length="130" mass="14402">MSPEGKPRHFIKEWRKYRRLTQEQIASSLGYAVSSLSQLENGKQGYSQAILEALAELLQCTPADLLSVNPIEERREDQSREAVVSLLSLLDNVRNLAGAHPERLALALEALERLTDQPGSSQTSGTTDNQ</sequence>
<dbReference type="Proteomes" id="UP001432360">
    <property type="component" value="Chromosome"/>
</dbReference>
<reference evidence="2" key="1">
    <citation type="submission" date="2023-08" db="EMBL/GenBank/DDBJ databases">
        <title>Complete genome sequence of Sinorhizobium chiapanecum ITTG S70 isolated from Acaciella angustissima nodules in Chiapas-Mexico.</title>
        <authorList>
            <person name="Rincon-Rosales R."/>
            <person name="Rogel M.A."/>
            <person name="Rincon-Medina C.I."/>
            <person name="Guerrero G."/>
            <person name="Manzano-Gomez L.A."/>
            <person name="Lopez-Lopez A."/>
            <person name="Rincon Molina F.A."/>
            <person name="Martinez-Romero E."/>
        </authorList>
    </citation>
    <scope>NUCLEOTIDE SEQUENCE</scope>
    <source>
        <strain evidence="2">ITTG S70</strain>
    </source>
</reference>
<protein>
    <submittedName>
        <fullName evidence="2">Helix-turn-helix transcriptional regulator</fullName>
    </submittedName>
</protein>